<dbReference type="EMBL" id="JAUESC010000387">
    <property type="protein sequence ID" value="KAK0573533.1"/>
    <property type="molecule type" value="Genomic_DNA"/>
</dbReference>
<sequence length="476" mass="54698">MRGKYCKNGIIAGSVGSDCSNTWKGILYGVQLLSEGMQWRIGNGGCVKFWTDAWIPNFGPLIGHFLNPLSNEQSRENVADYFQSSEWHINKLSKVLPWCVIQRILSVHVDNEQGVRDKVIWGLSENGEFSVRSAYSIHFEDENEAIWDWNFIWKLKILLRVSHFLWVLLHGKLLSNEHRASRGLNVDIACNRCKMGCENMEHVFRGCTGTTDTWEDIWKGVSKSRSFKVDWKEWLLQNLKCSKIVIKKWPNYLIFAVSLWFIWKWRCEQVFNDNLKMPSSPGMVIMKYVDDWWNANSMRDRGTEFQICSITSEPPPVEWIKLNVDGSRNFDLGSIVAGGVFRDNNHNWLGGFAMNKGVGSALEAEMWGILEGIRIAWKAGYKKLIVETDSTVAVHLIKANSAQNHQLFSIAHACRKYMEKDCSCLIRHGYRESNRVADSLAKLGHSMDVGTVMFQKPPPQISIFLLLKYLSFLMRI</sequence>
<dbReference type="InterPro" id="IPR026960">
    <property type="entry name" value="RVT-Znf"/>
</dbReference>
<dbReference type="Pfam" id="PF13966">
    <property type="entry name" value="zf-RVT"/>
    <property type="match status" value="1"/>
</dbReference>
<dbReference type="CDD" id="cd06222">
    <property type="entry name" value="RNase_H_like"/>
    <property type="match status" value="1"/>
</dbReference>
<dbReference type="SUPFAM" id="SSF53098">
    <property type="entry name" value="Ribonuclease H-like"/>
    <property type="match status" value="1"/>
</dbReference>
<evidence type="ECO:0008006" key="5">
    <source>
        <dbReference type="Google" id="ProtNLM"/>
    </source>
</evidence>
<name>A0AA39RG45_ACESA</name>
<organism evidence="3 4">
    <name type="scientific">Acer saccharum</name>
    <name type="common">Sugar maple</name>
    <dbReference type="NCBI Taxonomy" id="4024"/>
    <lineage>
        <taxon>Eukaryota</taxon>
        <taxon>Viridiplantae</taxon>
        <taxon>Streptophyta</taxon>
        <taxon>Embryophyta</taxon>
        <taxon>Tracheophyta</taxon>
        <taxon>Spermatophyta</taxon>
        <taxon>Magnoliopsida</taxon>
        <taxon>eudicotyledons</taxon>
        <taxon>Gunneridae</taxon>
        <taxon>Pentapetalae</taxon>
        <taxon>rosids</taxon>
        <taxon>malvids</taxon>
        <taxon>Sapindales</taxon>
        <taxon>Sapindaceae</taxon>
        <taxon>Hippocastanoideae</taxon>
        <taxon>Acereae</taxon>
        <taxon>Acer</taxon>
    </lineage>
</organism>
<dbReference type="PANTHER" id="PTHR47723:SF19">
    <property type="entry name" value="POLYNUCLEOTIDYL TRANSFERASE, RIBONUCLEASE H-LIKE SUPERFAMILY PROTEIN"/>
    <property type="match status" value="1"/>
</dbReference>
<dbReference type="InterPro" id="IPR012337">
    <property type="entry name" value="RNaseH-like_sf"/>
</dbReference>
<comment type="caution">
    <text evidence="3">The sequence shown here is derived from an EMBL/GenBank/DDBJ whole genome shotgun (WGS) entry which is preliminary data.</text>
</comment>
<reference evidence="3" key="2">
    <citation type="submission" date="2023-06" db="EMBL/GenBank/DDBJ databases">
        <authorList>
            <person name="Swenson N.G."/>
            <person name="Wegrzyn J.L."/>
            <person name="Mcevoy S.L."/>
        </authorList>
    </citation>
    <scope>NUCLEOTIDE SEQUENCE</scope>
    <source>
        <strain evidence="3">NS2018</strain>
        <tissue evidence="3">Leaf</tissue>
    </source>
</reference>
<accession>A0AA39RG45</accession>
<dbReference type="Pfam" id="PF13456">
    <property type="entry name" value="RVT_3"/>
    <property type="match status" value="1"/>
</dbReference>
<evidence type="ECO:0000259" key="2">
    <source>
        <dbReference type="Pfam" id="PF13966"/>
    </source>
</evidence>
<gene>
    <name evidence="3" type="ORF">LWI29_009571</name>
</gene>
<feature type="domain" description="Reverse transcriptase zinc-binding" evidence="2">
    <location>
        <begin position="129"/>
        <end position="214"/>
    </location>
</feature>
<keyword evidence="4" id="KW-1185">Reference proteome</keyword>
<dbReference type="InterPro" id="IPR044730">
    <property type="entry name" value="RNase_H-like_dom_plant"/>
</dbReference>
<protein>
    <recommendedName>
        <fullName evidence="5">RNase H type-1 domain-containing protein</fullName>
    </recommendedName>
</protein>
<evidence type="ECO:0000313" key="4">
    <source>
        <dbReference type="Proteomes" id="UP001168877"/>
    </source>
</evidence>
<dbReference type="Proteomes" id="UP001168877">
    <property type="component" value="Unassembled WGS sequence"/>
</dbReference>
<dbReference type="Gene3D" id="3.30.420.10">
    <property type="entry name" value="Ribonuclease H-like superfamily/Ribonuclease H"/>
    <property type="match status" value="1"/>
</dbReference>
<dbReference type="GO" id="GO:0003676">
    <property type="term" value="F:nucleic acid binding"/>
    <property type="evidence" value="ECO:0007669"/>
    <property type="project" value="InterPro"/>
</dbReference>
<dbReference type="PANTHER" id="PTHR47723">
    <property type="entry name" value="OS05G0353850 PROTEIN"/>
    <property type="match status" value="1"/>
</dbReference>
<evidence type="ECO:0000313" key="3">
    <source>
        <dbReference type="EMBL" id="KAK0573533.1"/>
    </source>
</evidence>
<feature type="domain" description="RNase H type-1" evidence="1">
    <location>
        <begin position="323"/>
        <end position="443"/>
    </location>
</feature>
<dbReference type="GO" id="GO:0004523">
    <property type="term" value="F:RNA-DNA hybrid ribonuclease activity"/>
    <property type="evidence" value="ECO:0007669"/>
    <property type="project" value="InterPro"/>
</dbReference>
<dbReference type="AlphaFoldDB" id="A0AA39RG45"/>
<evidence type="ECO:0000259" key="1">
    <source>
        <dbReference type="Pfam" id="PF13456"/>
    </source>
</evidence>
<proteinExistence type="predicted"/>
<dbReference type="InterPro" id="IPR002156">
    <property type="entry name" value="RNaseH_domain"/>
</dbReference>
<reference evidence="3" key="1">
    <citation type="journal article" date="2022" name="Plant J.">
        <title>Strategies of tolerance reflected in two North American maple genomes.</title>
        <authorList>
            <person name="McEvoy S.L."/>
            <person name="Sezen U.U."/>
            <person name="Trouern-Trend A."/>
            <person name="McMahon S.M."/>
            <person name="Schaberg P.G."/>
            <person name="Yang J."/>
            <person name="Wegrzyn J.L."/>
            <person name="Swenson N.G."/>
        </authorList>
    </citation>
    <scope>NUCLEOTIDE SEQUENCE</scope>
    <source>
        <strain evidence="3">NS2018</strain>
    </source>
</reference>
<dbReference type="InterPro" id="IPR036397">
    <property type="entry name" value="RNaseH_sf"/>
</dbReference>
<dbReference type="InterPro" id="IPR053151">
    <property type="entry name" value="RNase_H-like"/>
</dbReference>